<name>A0A1I3PC03_9FLAO</name>
<protein>
    <submittedName>
        <fullName evidence="1">Uncharacterized protein</fullName>
    </submittedName>
</protein>
<evidence type="ECO:0000313" key="2">
    <source>
        <dbReference type="Proteomes" id="UP000243887"/>
    </source>
</evidence>
<proteinExistence type="predicted"/>
<keyword evidence="2" id="KW-1185">Reference proteome</keyword>
<dbReference type="EMBL" id="FORU01000004">
    <property type="protein sequence ID" value="SFJ19134.1"/>
    <property type="molecule type" value="Genomic_DNA"/>
</dbReference>
<reference evidence="2" key="1">
    <citation type="submission" date="2016-10" db="EMBL/GenBank/DDBJ databases">
        <authorList>
            <person name="Varghese N."/>
            <person name="Submissions S."/>
        </authorList>
    </citation>
    <scope>NUCLEOTIDE SEQUENCE [LARGE SCALE GENOMIC DNA]</scope>
    <source>
        <strain evidence="2">DSM 26542</strain>
    </source>
</reference>
<organism evidence="1 2">
    <name type="scientific">Myroides guanonis</name>
    <dbReference type="NCBI Taxonomy" id="1150112"/>
    <lineage>
        <taxon>Bacteria</taxon>
        <taxon>Pseudomonadati</taxon>
        <taxon>Bacteroidota</taxon>
        <taxon>Flavobacteriia</taxon>
        <taxon>Flavobacteriales</taxon>
        <taxon>Flavobacteriaceae</taxon>
        <taxon>Myroides</taxon>
    </lineage>
</organism>
<evidence type="ECO:0000313" key="1">
    <source>
        <dbReference type="EMBL" id="SFJ19134.1"/>
    </source>
</evidence>
<sequence>MNTYYWSTDTFDCPYDFIKELFDFEDIKSFKNEITYYFLYSKKEEVYSKRNASSVMFNCAILLSTLKACYNIYLEPEEFKKRKLIKSAVFYEDYCLSTLSREEYINPFLVFKKVFDEIGLNNLEASLFDTISYAMGDSYIDCISEKDIQIITYNKLLEACWLINERLKEKE</sequence>
<accession>A0A1I3PC03</accession>
<dbReference type="STRING" id="1150112.SAMN04487893_10464"/>
<dbReference type="AlphaFoldDB" id="A0A1I3PC03"/>
<gene>
    <name evidence="1" type="ORF">SAMN04487893_10464</name>
</gene>
<dbReference type="Proteomes" id="UP000243887">
    <property type="component" value="Unassembled WGS sequence"/>
</dbReference>